<name>A0A074V4S2_9NEIS</name>
<organism evidence="5 6">
    <name type="scientific">Snodgrassella alvi SCGC AB-598-J21</name>
    <dbReference type="NCBI Taxonomy" id="1385367"/>
    <lineage>
        <taxon>Bacteria</taxon>
        <taxon>Pseudomonadati</taxon>
        <taxon>Pseudomonadota</taxon>
        <taxon>Betaproteobacteria</taxon>
        <taxon>Neisseriales</taxon>
        <taxon>Neisseriaceae</taxon>
        <taxon>Snodgrassella</taxon>
    </lineage>
</organism>
<accession>A0A074V4S2</accession>
<dbReference type="Gene3D" id="2.10.109.10">
    <property type="entry name" value="Umud Fragment, subunit A"/>
    <property type="match status" value="1"/>
</dbReference>
<dbReference type="CDD" id="cd06529">
    <property type="entry name" value="S24_LexA-like"/>
    <property type="match status" value="1"/>
</dbReference>
<evidence type="ECO:0000256" key="3">
    <source>
        <dbReference type="ARBA" id="ARBA00023163"/>
    </source>
</evidence>
<dbReference type="InterPro" id="IPR001387">
    <property type="entry name" value="Cro/C1-type_HTH"/>
</dbReference>
<reference evidence="5 6" key="1">
    <citation type="journal article" date="2014" name="PLoS Genet.">
        <title>Hidden diversity in honey bee gut symbionts detected by single-cell genomics.</title>
        <authorList>
            <person name="Engel P."/>
            <person name="Stepanauskas R."/>
            <person name="Moran N."/>
        </authorList>
    </citation>
    <scope>NUCLEOTIDE SEQUENCE [LARGE SCALE GENOMIC DNA]</scope>
    <source>
        <strain evidence="5 6">SCGC AB-598-J21</strain>
    </source>
</reference>
<dbReference type="PANTHER" id="PTHR40661">
    <property type="match status" value="1"/>
</dbReference>
<keyword evidence="1" id="KW-0805">Transcription regulation</keyword>
<dbReference type="InterPro" id="IPR010744">
    <property type="entry name" value="Phage_CI_N"/>
</dbReference>
<dbReference type="InterPro" id="IPR039418">
    <property type="entry name" value="LexA-like"/>
</dbReference>
<dbReference type="AlphaFoldDB" id="A0A074V4S2"/>
<comment type="caution">
    <text evidence="5">The sequence shown here is derived from an EMBL/GenBank/DDBJ whole genome shotgun (WGS) entry which is preliminary data.</text>
</comment>
<feature type="domain" description="HTH cro/C1-type" evidence="4">
    <location>
        <begin position="25"/>
        <end position="66"/>
    </location>
</feature>
<keyword evidence="2" id="KW-0238">DNA-binding</keyword>
<proteinExistence type="predicted"/>
<sequence>MDKKMHESAVRLYEAVAKKYNLHKQSELANILGVVQQSISNWEKRGISKQGLLLIQKKLKINADWLASGVGDELISDNVNDGINKQSNIGLYGDVFLYDENSPLSGEYVMVPLYHDTYALDTNTGIYAYQFNQSDFKLPCSKELLKKVGVQKENVVCMTVTGSSMEPVLKDGSIVAIDTSSKIIKDGKIYAIKQGNLVRIRKLYRVASDTVKISCYNQEDKAYSDELVKIDEIEIIGVAFWWSVVQSI</sequence>
<protein>
    <submittedName>
        <fullName evidence="5">Peptidase S24-like</fullName>
    </submittedName>
</protein>
<dbReference type="Pfam" id="PF07022">
    <property type="entry name" value="Phage_CI_repr"/>
    <property type="match status" value="1"/>
</dbReference>
<dbReference type="GO" id="GO:0045892">
    <property type="term" value="P:negative regulation of DNA-templated transcription"/>
    <property type="evidence" value="ECO:0007669"/>
    <property type="project" value="InterPro"/>
</dbReference>
<gene>
    <name evidence="5" type="ORF">SASC598J21_017890</name>
</gene>
<dbReference type="Gene3D" id="1.10.260.40">
    <property type="entry name" value="lambda repressor-like DNA-binding domains"/>
    <property type="match status" value="1"/>
</dbReference>
<dbReference type="InterPro" id="IPR010982">
    <property type="entry name" value="Lambda_DNA-bd_dom_sf"/>
</dbReference>
<dbReference type="Proteomes" id="UP000027644">
    <property type="component" value="Unassembled WGS sequence"/>
</dbReference>
<dbReference type="InterPro" id="IPR015927">
    <property type="entry name" value="Peptidase_S24_S26A/B/C"/>
</dbReference>
<evidence type="ECO:0000256" key="1">
    <source>
        <dbReference type="ARBA" id="ARBA00023015"/>
    </source>
</evidence>
<dbReference type="GO" id="GO:0003677">
    <property type="term" value="F:DNA binding"/>
    <property type="evidence" value="ECO:0007669"/>
    <property type="project" value="UniProtKB-KW"/>
</dbReference>
<dbReference type="PROSITE" id="PS50943">
    <property type="entry name" value="HTH_CROC1"/>
    <property type="match status" value="1"/>
</dbReference>
<evidence type="ECO:0000259" key="4">
    <source>
        <dbReference type="PROSITE" id="PS50943"/>
    </source>
</evidence>
<keyword evidence="3" id="KW-0804">Transcription</keyword>
<evidence type="ECO:0000313" key="5">
    <source>
        <dbReference type="EMBL" id="KEQ00388.1"/>
    </source>
</evidence>
<dbReference type="CDD" id="cd00093">
    <property type="entry name" value="HTH_XRE"/>
    <property type="match status" value="1"/>
</dbReference>
<dbReference type="EMBL" id="AVQL01000451">
    <property type="protein sequence ID" value="KEQ00388.1"/>
    <property type="molecule type" value="Genomic_DNA"/>
</dbReference>
<dbReference type="SUPFAM" id="SSF51306">
    <property type="entry name" value="LexA/Signal peptidase"/>
    <property type="match status" value="1"/>
</dbReference>
<dbReference type="Pfam" id="PF00717">
    <property type="entry name" value="Peptidase_S24"/>
    <property type="match status" value="1"/>
</dbReference>
<dbReference type="InterPro" id="IPR036286">
    <property type="entry name" value="LexA/Signal_pep-like_sf"/>
</dbReference>
<evidence type="ECO:0000256" key="2">
    <source>
        <dbReference type="ARBA" id="ARBA00023125"/>
    </source>
</evidence>
<dbReference type="PANTHER" id="PTHR40661:SF2">
    <property type="entry name" value="HTH-TYPE TRANSCRIPTIONAL REGULATOR PRTR"/>
    <property type="match status" value="1"/>
</dbReference>
<evidence type="ECO:0000313" key="6">
    <source>
        <dbReference type="Proteomes" id="UP000027644"/>
    </source>
</evidence>